<dbReference type="Proteomes" id="UP000547444">
    <property type="component" value="Unassembled WGS sequence"/>
</dbReference>
<feature type="domain" description="DUF7352" evidence="1">
    <location>
        <begin position="2"/>
        <end position="91"/>
    </location>
</feature>
<organism evidence="2 3">
    <name type="scientific">Mycolicibacterium fluoranthenivorans</name>
    <dbReference type="NCBI Taxonomy" id="258505"/>
    <lineage>
        <taxon>Bacteria</taxon>
        <taxon>Bacillati</taxon>
        <taxon>Actinomycetota</taxon>
        <taxon>Actinomycetes</taxon>
        <taxon>Mycobacteriales</taxon>
        <taxon>Mycobacteriaceae</taxon>
        <taxon>Mycolicibacterium</taxon>
    </lineage>
</organism>
<dbReference type="RefSeq" id="WP_167164629.1">
    <property type="nucleotide sequence ID" value="NZ_JAANOW010000005.1"/>
</dbReference>
<dbReference type="InterPro" id="IPR055776">
    <property type="entry name" value="DUF7352"/>
</dbReference>
<evidence type="ECO:0000313" key="3">
    <source>
        <dbReference type="Proteomes" id="UP000547444"/>
    </source>
</evidence>
<comment type="caution">
    <text evidence="2">The sequence shown here is derived from an EMBL/GenBank/DDBJ whole genome shotgun (WGS) entry which is preliminary data.</text>
</comment>
<protein>
    <recommendedName>
        <fullName evidence="1">DUF7352 domain-containing protein</fullName>
    </recommendedName>
</protein>
<sequence>MRIIRHQIAITDYQEIDLPASGKALSVAMSRIPELQNHALDLWSADYESGPPKTLAIYVVGTGNPMPDGINPDWFIGTVVTPSGLVWHAFQGLINR</sequence>
<dbReference type="EMBL" id="JAANOW010000005">
    <property type="protein sequence ID" value="NIH98924.1"/>
    <property type="molecule type" value="Genomic_DNA"/>
</dbReference>
<proteinExistence type="predicted"/>
<gene>
    <name evidence="2" type="ORF">FHU31_005948</name>
</gene>
<name>A0A7X5ZG57_9MYCO</name>
<evidence type="ECO:0000259" key="1">
    <source>
        <dbReference type="Pfam" id="PF24043"/>
    </source>
</evidence>
<evidence type="ECO:0000313" key="2">
    <source>
        <dbReference type="EMBL" id="NIH98924.1"/>
    </source>
</evidence>
<keyword evidence="3" id="KW-1185">Reference proteome</keyword>
<reference evidence="2 3" key="1">
    <citation type="submission" date="2020-03" db="EMBL/GenBank/DDBJ databases">
        <title>Sequencing the genomes of 1000 actinobacteria strains.</title>
        <authorList>
            <person name="Klenk H.-P."/>
        </authorList>
    </citation>
    <scope>NUCLEOTIDE SEQUENCE [LARGE SCALE GENOMIC DNA]</scope>
    <source>
        <strain evidence="2 3">DSM 44556</strain>
    </source>
</reference>
<dbReference type="Pfam" id="PF24043">
    <property type="entry name" value="DUF7352"/>
    <property type="match status" value="1"/>
</dbReference>
<accession>A0A7X5ZG57</accession>
<dbReference type="AlphaFoldDB" id="A0A7X5ZG57"/>